<evidence type="ECO:0000313" key="3">
    <source>
        <dbReference type="Proteomes" id="UP000500953"/>
    </source>
</evidence>
<evidence type="ECO:0000313" key="2">
    <source>
        <dbReference type="EMBL" id="QIS17599.1"/>
    </source>
</evidence>
<feature type="region of interest" description="Disordered" evidence="1">
    <location>
        <begin position="1"/>
        <end position="30"/>
    </location>
</feature>
<reference evidence="2 3" key="1">
    <citation type="journal article" date="2019" name="ACS Chem. Biol.">
        <title>Identification and Mobilization of a Cryptic Antibiotic Biosynthesis Gene Locus from a Human-Pathogenic Nocardia Isolate.</title>
        <authorList>
            <person name="Herisse M."/>
            <person name="Ishida K."/>
            <person name="Porter J.L."/>
            <person name="Howden B."/>
            <person name="Hertweck C."/>
            <person name="Stinear T.P."/>
            <person name="Pidot S.J."/>
        </authorList>
    </citation>
    <scope>NUCLEOTIDE SEQUENCE [LARGE SCALE GENOMIC DNA]</scope>
    <source>
        <strain evidence="2 3">AUSMDU00012715</strain>
    </source>
</reference>
<sequence>MRMRGTQVADHTRANSGGRPYGPIRPEDATGGWELAGCPEEWWLTRNFGELDARVKATTPTTCSWWVGRSDGSLVREASVRSVDDAKAAAEAFVRSRNS</sequence>
<organism evidence="2 3">
    <name type="scientific">Nocardia terpenica</name>
    <dbReference type="NCBI Taxonomy" id="455432"/>
    <lineage>
        <taxon>Bacteria</taxon>
        <taxon>Bacillati</taxon>
        <taxon>Actinomycetota</taxon>
        <taxon>Actinomycetes</taxon>
        <taxon>Mycobacteriales</taxon>
        <taxon>Nocardiaceae</taxon>
        <taxon>Nocardia</taxon>
    </lineage>
</organism>
<dbReference type="EMBL" id="CP046173">
    <property type="protein sequence ID" value="QIS17599.1"/>
    <property type="molecule type" value="Genomic_DNA"/>
</dbReference>
<accession>A0A6G9YW81</accession>
<evidence type="ECO:0000256" key="1">
    <source>
        <dbReference type="SAM" id="MobiDB-lite"/>
    </source>
</evidence>
<dbReference type="AlphaFoldDB" id="A0A6G9YW81"/>
<proteinExistence type="predicted"/>
<protein>
    <submittedName>
        <fullName evidence="2">Uncharacterized protein</fullName>
    </submittedName>
</protein>
<dbReference type="Proteomes" id="UP000500953">
    <property type="component" value="Chromosome"/>
</dbReference>
<name>A0A6G9YW81_9NOCA</name>
<dbReference type="RefSeq" id="WP_167484987.1">
    <property type="nucleotide sequence ID" value="NZ_CP046173.1"/>
</dbReference>
<gene>
    <name evidence="2" type="ORF">F6W96_04055</name>
</gene>